<dbReference type="Gene3D" id="3.80.10.10">
    <property type="entry name" value="Ribonuclease Inhibitor"/>
    <property type="match status" value="1"/>
</dbReference>
<reference evidence="1" key="1">
    <citation type="submission" date="2025-08" db="UniProtKB">
        <authorList>
            <consortium name="Ensembl"/>
        </authorList>
    </citation>
    <scope>IDENTIFICATION</scope>
</reference>
<protein>
    <recommendedName>
        <fullName evidence="2">Variable lymphocyte receptor A cassette</fullName>
    </recommendedName>
</protein>
<dbReference type="Ensembl" id="ENSPMAT00000010954.1">
    <property type="protein sequence ID" value="ENSPMAP00000010908.1"/>
    <property type="gene ID" value="ENSPMAG00000009927.1"/>
</dbReference>
<dbReference type="SUPFAM" id="SSF52058">
    <property type="entry name" value="L domain-like"/>
    <property type="match status" value="1"/>
</dbReference>
<dbReference type="HOGENOM" id="CLU_000288_148_5_1"/>
<reference evidence="1" key="2">
    <citation type="submission" date="2025-09" db="UniProtKB">
        <authorList>
            <consortium name="Ensembl"/>
        </authorList>
    </citation>
    <scope>IDENTIFICATION</scope>
</reference>
<evidence type="ECO:0000313" key="1">
    <source>
        <dbReference type="Ensembl" id="ENSPMAP00000010908.1"/>
    </source>
</evidence>
<dbReference type="InterPro" id="IPR032675">
    <property type="entry name" value="LRR_dom_sf"/>
</dbReference>
<proteinExistence type="predicted"/>
<dbReference type="AlphaFoldDB" id="S4S0B7"/>
<accession>S4S0B7</accession>
<sequence length="34" mass="3956">MGLHYNKLQSVPDGTFDCLFSLQDIWLQGNPWKC</sequence>
<evidence type="ECO:0008006" key="2">
    <source>
        <dbReference type="Google" id="ProtNLM"/>
    </source>
</evidence>
<name>S4S0B7_PETMA</name>
<organism evidence="1">
    <name type="scientific">Petromyzon marinus</name>
    <name type="common">Sea lamprey</name>
    <dbReference type="NCBI Taxonomy" id="7757"/>
    <lineage>
        <taxon>Eukaryota</taxon>
        <taxon>Metazoa</taxon>
        <taxon>Chordata</taxon>
        <taxon>Craniata</taxon>
        <taxon>Vertebrata</taxon>
        <taxon>Cyclostomata</taxon>
        <taxon>Hyperoartia</taxon>
        <taxon>Petromyzontiformes</taxon>
        <taxon>Petromyzontidae</taxon>
        <taxon>Petromyzon</taxon>
    </lineage>
</organism>